<sequence length="263" mass="29496">MYDGYMHQACIDDLDSLATLKTRDDIALPTAVFCEYLVSRGVVNATGCDSNMTDKASAEKKNPSPAGNFSMLYGKRGWGNDRATHSTAVESVQECATYCASLKACQWFTFDSTAMYGARMCWAWSNAYPDEIRDEEDGWMSMNWTDFIALSQSTYSKSGDNYSARLLPASRIPMRERMGQRYALISSGKGRCVDATGDCECFPPFRGIYCSMVDDGLSLDGKRPYRGVLHYLTSNLSSDVDDLSHSLPILWQRWNGRYDYPVI</sequence>
<evidence type="ECO:0000313" key="4">
    <source>
        <dbReference type="EMBL" id="KAF4672601.1"/>
    </source>
</evidence>
<dbReference type="InterPro" id="IPR013111">
    <property type="entry name" value="EGF_extracell"/>
</dbReference>
<dbReference type="Pfam" id="PF00024">
    <property type="entry name" value="PAN_1"/>
    <property type="match status" value="1"/>
</dbReference>
<name>A0A7J6MNP7_PERCH</name>
<feature type="non-terminal residue" evidence="4">
    <location>
        <position position="263"/>
    </location>
</feature>
<evidence type="ECO:0000259" key="2">
    <source>
        <dbReference type="Pfam" id="PF00024"/>
    </source>
</evidence>
<dbReference type="Proteomes" id="UP000591131">
    <property type="component" value="Unassembled WGS sequence"/>
</dbReference>
<feature type="domain" description="Apple" evidence="2">
    <location>
        <begin position="85"/>
        <end position="118"/>
    </location>
</feature>
<keyword evidence="1" id="KW-1015">Disulfide bond</keyword>
<evidence type="ECO:0000259" key="3">
    <source>
        <dbReference type="Pfam" id="PF07974"/>
    </source>
</evidence>
<evidence type="ECO:0008006" key="6">
    <source>
        <dbReference type="Google" id="ProtNLM"/>
    </source>
</evidence>
<gene>
    <name evidence="4" type="ORF">FOL47_000352</name>
</gene>
<accession>A0A7J6MNP7</accession>
<organism evidence="4 5">
    <name type="scientific">Perkinsus chesapeaki</name>
    <name type="common">Clam parasite</name>
    <name type="synonym">Perkinsus andrewsi</name>
    <dbReference type="NCBI Taxonomy" id="330153"/>
    <lineage>
        <taxon>Eukaryota</taxon>
        <taxon>Sar</taxon>
        <taxon>Alveolata</taxon>
        <taxon>Perkinsozoa</taxon>
        <taxon>Perkinsea</taxon>
        <taxon>Perkinsida</taxon>
        <taxon>Perkinsidae</taxon>
        <taxon>Perkinsus</taxon>
    </lineage>
</organism>
<proteinExistence type="predicted"/>
<comment type="caution">
    <text evidence="4">The sequence shown here is derived from an EMBL/GenBank/DDBJ whole genome shotgun (WGS) entry which is preliminary data.</text>
</comment>
<evidence type="ECO:0000256" key="1">
    <source>
        <dbReference type="ARBA" id="ARBA00023157"/>
    </source>
</evidence>
<protein>
    <recommendedName>
        <fullName evidence="6">Apple domain-containing protein</fullName>
    </recommendedName>
</protein>
<dbReference type="Pfam" id="PF07974">
    <property type="entry name" value="EGF_2"/>
    <property type="match status" value="1"/>
</dbReference>
<feature type="domain" description="Epidermal growth factor-like" evidence="3">
    <location>
        <begin position="184"/>
        <end position="210"/>
    </location>
</feature>
<keyword evidence="5" id="KW-1185">Reference proteome</keyword>
<reference evidence="4 5" key="1">
    <citation type="submission" date="2020-04" db="EMBL/GenBank/DDBJ databases">
        <title>Perkinsus chesapeaki whole genome sequence.</title>
        <authorList>
            <person name="Bogema D.R."/>
        </authorList>
    </citation>
    <scope>NUCLEOTIDE SEQUENCE [LARGE SCALE GENOMIC DNA]</scope>
    <source>
        <strain evidence="4">ATCC PRA-425</strain>
    </source>
</reference>
<dbReference type="EMBL" id="JAAPAO010000105">
    <property type="protein sequence ID" value="KAF4672601.1"/>
    <property type="molecule type" value="Genomic_DNA"/>
</dbReference>
<dbReference type="AlphaFoldDB" id="A0A7J6MNP7"/>
<evidence type="ECO:0000313" key="5">
    <source>
        <dbReference type="Proteomes" id="UP000591131"/>
    </source>
</evidence>
<dbReference type="InterPro" id="IPR003609">
    <property type="entry name" value="Pan_app"/>
</dbReference>
<dbReference type="Gene3D" id="3.50.4.10">
    <property type="entry name" value="Hepatocyte Growth Factor"/>
    <property type="match status" value="1"/>
</dbReference>